<dbReference type="PROSITE" id="PS51257">
    <property type="entry name" value="PROKAR_LIPOPROTEIN"/>
    <property type="match status" value="1"/>
</dbReference>
<protein>
    <recommendedName>
        <fullName evidence="3">DUF1541 domain-containing protein</fullName>
    </recommendedName>
</protein>
<evidence type="ECO:0000259" key="3">
    <source>
        <dbReference type="Pfam" id="PF07563"/>
    </source>
</evidence>
<feature type="domain" description="DUF1541" evidence="3">
    <location>
        <begin position="88"/>
        <end position="139"/>
    </location>
</feature>
<evidence type="ECO:0000313" key="4">
    <source>
        <dbReference type="EMBL" id="NYJ78326.1"/>
    </source>
</evidence>
<keyword evidence="2" id="KW-0732">Signal</keyword>
<feature type="compositionally biased region" description="Basic and acidic residues" evidence="1">
    <location>
        <begin position="59"/>
        <end position="69"/>
    </location>
</feature>
<dbReference type="EMBL" id="JACCFY010000001">
    <property type="protein sequence ID" value="NYJ78326.1"/>
    <property type="molecule type" value="Genomic_DNA"/>
</dbReference>
<name>A0A7Z0GLR0_9MICC</name>
<organism evidence="4 5">
    <name type="scientific">Nesterenkonia xinjiangensis</name>
    <dbReference type="NCBI Taxonomy" id="225327"/>
    <lineage>
        <taxon>Bacteria</taxon>
        <taxon>Bacillati</taxon>
        <taxon>Actinomycetota</taxon>
        <taxon>Actinomycetes</taxon>
        <taxon>Micrococcales</taxon>
        <taxon>Micrococcaceae</taxon>
        <taxon>Nesterenkonia</taxon>
    </lineage>
</organism>
<keyword evidence="5" id="KW-1185">Reference proteome</keyword>
<sequence>MTRTLTTTLAAGALTATLVLAGCASDNTNESTGAQDHGNHDNGDNGDTTDDTATEGEAGQDHDGHDHPVDGGPVPQGMSEATDPLYPVGSEAVLTADHMSGMDGATATIVGAYDTYTYAVNYTPTTGGDPVLDHRWVVHEELQNVGQERLADGTEVTLGAEHMSGMDGATATIASSTQETVYVVDFESDGMAMTNHKWVTESEIDPSL</sequence>
<feature type="chain" id="PRO_5038690729" description="DUF1541 domain-containing protein" evidence="2">
    <location>
        <begin position="22"/>
        <end position="208"/>
    </location>
</feature>
<feature type="signal peptide" evidence="2">
    <location>
        <begin position="1"/>
        <end position="21"/>
    </location>
</feature>
<dbReference type="Gene3D" id="2.30.30.1210">
    <property type="entry name" value="Domain of unknown function DUF1541"/>
    <property type="match status" value="1"/>
</dbReference>
<feature type="domain" description="DUF1541" evidence="3">
    <location>
        <begin position="152"/>
        <end position="201"/>
    </location>
</feature>
<dbReference type="AlphaFoldDB" id="A0A7Z0GLR0"/>
<proteinExistence type="predicted"/>
<feature type="region of interest" description="Disordered" evidence="1">
    <location>
        <begin position="29"/>
        <end position="85"/>
    </location>
</feature>
<dbReference type="Pfam" id="PF07563">
    <property type="entry name" value="DUF1541"/>
    <property type="match status" value="2"/>
</dbReference>
<evidence type="ECO:0000256" key="2">
    <source>
        <dbReference type="SAM" id="SignalP"/>
    </source>
</evidence>
<gene>
    <name evidence="4" type="ORF">HNR09_001737</name>
</gene>
<evidence type="ECO:0000256" key="1">
    <source>
        <dbReference type="SAM" id="MobiDB-lite"/>
    </source>
</evidence>
<evidence type="ECO:0000313" key="5">
    <source>
        <dbReference type="Proteomes" id="UP000535437"/>
    </source>
</evidence>
<reference evidence="4 5" key="1">
    <citation type="submission" date="2020-07" db="EMBL/GenBank/DDBJ databases">
        <title>Sequencing the genomes of 1000 actinobacteria strains.</title>
        <authorList>
            <person name="Klenk H.-P."/>
        </authorList>
    </citation>
    <scope>NUCLEOTIDE SEQUENCE [LARGE SCALE GENOMIC DNA]</scope>
    <source>
        <strain evidence="4 5">DSM 15475</strain>
    </source>
</reference>
<dbReference type="RefSeq" id="WP_179541681.1">
    <property type="nucleotide sequence ID" value="NZ_BAAALL010000011.1"/>
</dbReference>
<accession>A0A7Z0GLR0</accession>
<comment type="caution">
    <text evidence="4">The sequence shown here is derived from an EMBL/GenBank/DDBJ whole genome shotgun (WGS) entry which is preliminary data.</text>
</comment>
<dbReference type="Proteomes" id="UP000535437">
    <property type="component" value="Unassembled WGS sequence"/>
</dbReference>
<dbReference type="InterPro" id="IPR011438">
    <property type="entry name" value="DUF1541"/>
</dbReference>